<proteinExistence type="predicted"/>
<feature type="transmembrane region" description="Helical" evidence="6">
    <location>
        <begin position="74"/>
        <end position="92"/>
    </location>
</feature>
<evidence type="ECO:0000256" key="5">
    <source>
        <dbReference type="ARBA" id="ARBA00023136"/>
    </source>
</evidence>
<dbReference type="RefSeq" id="WP_251740079.1">
    <property type="nucleotide sequence ID" value="NZ_JBHUOJ010000037.1"/>
</dbReference>
<comment type="caution">
    <text evidence="7">The sequence shown here is derived from an EMBL/GenBank/DDBJ whole genome shotgun (WGS) entry which is preliminary data.</text>
</comment>
<feature type="transmembrane region" description="Helical" evidence="6">
    <location>
        <begin position="40"/>
        <end position="62"/>
    </location>
</feature>
<evidence type="ECO:0000256" key="4">
    <source>
        <dbReference type="ARBA" id="ARBA00022989"/>
    </source>
</evidence>
<comment type="subcellular location">
    <subcellularLocation>
        <location evidence="1">Cell membrane</location>
        <topology evidence="1">Multi-pass membrane protein</topology>
    </subcellularLocation>
</comment>
<keyword evidence="5 6" id="KW-0472">Membrane</keyword>
<evidence type="ECO:0000256" key="1">
    <source>
        <dbReference type="ARBA" id="ARBA00004651"/>
    </source>
</evidence>
<keyword evidence="4 6" id="KW-1133">Transmembrane helix</keyword>
<evidence type="ECO:0000256" key="2">
    <source>
        <dbReference type="ARBA" id="ARBA00022475"/>
    </source>
</evidence>
<gene>
    <name evidence="7" type="ORF">ACFSYS_16715</name>
</gene>
<dbReference type="Proteomes" id="UP001597438">
    <property type="component" value="Unassembled WGS sequence"/>
</dbReference>
<evidence type="ECO:0000313" key="8">
    <source>
        <dbReference type="Proteomes" id="UP001597438"/>
    </source>
</evidence>
<evidence type="ECO:0000256" key="3">
    <source>
        <dbReference type="ARBA" id="ARBA00022692"/>
    </source>
</evidence>
<dbReference type="InterPro" id="IPR001123">
    <property type="entry name" value="LeuE-type"/>
</dbReference>
<protein>
    <submittedName>
        <fullName evidence="7">LysE family translocator</fullName>
    </submittedName>
</protein>
<dbReference type="Pfam" id="PF01810">
    <property type="entry name" value="LysE"/>
    <property type="match status" value="1"/>
</dbReference>
<organism evidence="7 8">
    <name type="scientific">Christiangramia antarctica</name>
    <dbReference type="NCBI Taxonomy" id="2058158"/>
    <lineage>
        <taxon>Bacteria</taxon>
        <taxon>Pseudomonadati</taxon>
        <taxon>Bacteroidota</taxon>
        <taxon>Flavobacteriia</taxon>
        <taxon>Flavobacteriales</taxon>
        <taxon>Flavobacteriaceae</taxon>
        <taxon>Christiangramia</taxon>
    </lineage>
</organism>
<feature type="transmembrane region" description="Helical" evidence="6">
    <location>
        <begin position="112"/>
        <end position="134"/>
    </location>
</feature>
<name>A0ABW5X789_9FLAO</name>
<evidence type="ECO:0000256" key="6">
    <source>
        <dbReference type="SAM" id="Phobius"/>
    </source>
</evidence>
<dbReference type="EMBL" id="JBHUOJ010000037">
    <property type="protein sequence ID" value="MFD2834936.1"/>
    <property type="molecule type" value="Genomic_DNA"/>
</dbReference>
<sequence>MEETKLFLITFFAAFLGVIPPGLVNMTVAKTCVESGKKNGMYVAIGASIIVLIQALIAVLLAKYIFDHPYIRKILLRAGLVIFSILMIYFFLQGKNRKGIHHHSKKANANSILKGMLVAVLNIFPIPYFVAIAGTMDVSSDISYDWSIVISFSLAAALGTFATLYLYVISFIKIEEKAETFAKYSNYFMALLMLVLVVITIIRIFTSSQ</sequence>
<keyword evidence="3 6" id="KW-0812">Transmembrane</keyword>
<keyword evidence="2" id="KW-1003">Cell membrane</keyword>
<keyword evidence="8" id="KW-1185">Reference proteome</keyword>
<feature type="transmembrane region" description="Helical" evidence="6">
    <location>
        <begin position="146"/>
        <end position="172"/>
    </location>
</feature>
<feature type="transmembrane region" description="Helical" evidence="6">
    <location>
        <begin position="184"/>
        <end position="205"/>
    </location>
</feature>
<accession>A0ABW5X789</accession>
<feature type="transmembrane region" description="Helical" evidence="6">
    <location>
        <begin position="6"/>
        <end position="28"/>
    </location>
</feature>
<evidence type="ECO:0000313" key="7">
    <source>
        <dbReference type="EMBL" id="MFD2834936.1"/>
    </source>
</evidence>
<reference evidence="8" key="1">
    <citation type="journal article" date="2019" name="Int. J. Syst. Evol. Microbiol.">
        <title>The Global Catalogue of Microorganisms (GCM) 10K type strain sequencing project: providing services to taxonomists for standard genome sequencing and annotation.</title>
        <authorList>
            <consortium name="The Broad Institute Genomics Platform"/>
            <consortium name="The Broad Institute Genome Sequencing Center for Infectious Disease"/>
            <person name="Wu L."/>
            <person name="Ma J."/>
        </authorList>
    </citation>
    <scope>NUCLEOTIDE SEQUENCE [LARGE SCALE GENOMIC DNA]</scope>
    <source>
        <strain evidence="8">KCTC 52925</strain>
    </source>
</reference>